<dbReference type="Proteomes" id="UP000253727">
    <property type="component" value="Unassembled WGS sequence"/>
</dbReference>
<evidence type="ECO:0000256" key="2">
    <source>
        <dbReference type="SAM" id="Phobius"/>
    </source>
</evidence>
<feature type="transmembrane region" description="Helical" evidence="2">
    <location>
        <begin position="182"/>
        <end position="202"/>
    </location>
</feature>
<protein>
    <recommendedName>
        <fullName evidence="3">CAAX prenyl protease 2/Lysostaphin resistance protein A-like domain-containing protein</fullName>
    </recommendedName>
</protein>
<keyword evidence="2" id="KW-0472">Membrane</keyword>
<keyword evidence="2" id="KW-1133">Transmembrane helix</keyword>
<feature type="transmembrane region" description="Helical" evidence="2">
    <location>
        <begin position="126"/>
        <end position="145"/>
    </location>
</feature>
<feature type="transmembrane region" description="Helical" evidence="2">
    <location>
        <begin position="208"/>
        <end position="225"/>
    </location>
</feature>
<dbReference type="AlphaFoldDB" id="A0A369Q870"/>
<proteinExistence type="predicted"/>
<dbReference type="GO" id="GO:0004175">
    <property type="term" value="F:endopeptidase activity"/>
    <property type="evidence" value="ECO:0007669"/>
    <property type="project" value="UniProtKB-ARBA"/>
</dbReference>
<dbReference type="GO" id="GO:0080120">
    <property type="term" value="P:CAAX-box protein maturation"/>
    <property type="evidence" value="ECO:0007669"/>
    <property type="project" value="UniProtKB-ARBA"/>
</dbReference>
<accession>A0A369Q870</accession>
<evidence type="ECO:0000313" key="4">
    <source>
        <dbReference type="EMBL" id="RDC60904.1"/>
    </source>
</evidence>
<name>A0A369Q870_9SPHN</name>
<feature type="transmembrane region" description="Helical" evidence="2">
    <location>
        <begin position="232"/>
        <end position="252"/>
    </location>
</feature>
<keyword evidence="5" id="KW-1185">Reference proteome</keyword>
<reference evidence="4 5" key="1">
    <citation type="submission" date="2018-04" db="EMBL/GenBank/DDBJ databases">
        <title>Altererythrobacter sp. HME9302 genome sequencing and assembly.</title>
        <authorList>
            <person name="Kang H."/>
            <person name="Kim H."/>
            <person name="Joh K."/>
        </authorList>
    </citation>
    <scope>NUCLEOTIDE SEQUENCE [LARGE SCALE GENOMIC DNA]</scope>
    <source>
        <strain evidence="4 5">HME9302</strain>
    </source>
</reference>
<dbReference type="EMBL" id="QBKA01000002">
    <property type="protein sequence ID" value="RDC60904.1"/>
    <property type="molecule type" value="Genomic_DNA"/>
</dbReference>
<comment type="caution">
    <text evidence="4">The sequence shown here is derived from an EMBL/GenBank/DDBJ whole genome shotgun (WGS) entry which is preliminary data.</text>
</comment>
<keyword evidence="2" id="KW-0812">Transmembrane</keyword>
<feature type="transmembrane region" description="Helical" evidence="2">
    <location>
        <begin position="151"/>
        <end position="170"/>
    </location>
</feature>
<dbReference type="Pfam" id="PF02517">
    <property type="entry name" value="Rce1-like"/>
    <property type="match status" value="1"/>
</dbReference>
<evidence type="ECO:0000256" key="1">
    <source>
        <dbReference type="SAM" id="MobiDB-lite"/>
    </source>
</evidence>
<dbReference type="InterPro" id="IPR003675">
    <property type="entry name" value="Rce1/LyrA-like_dom"/>
</dbReference>
<organism evidence="4 5">
    <name type="scientific">Alteripontixanthobacter maritimus</name>
    <dbReference type="NCBI Taxonomy" id="2161824"/>
    <lineage>
        <taxon>Bacteria</taxon>
        <taxon>Pseudomonadati</taxon>
        <taxon>Pseudomonadota</taxon>
        <taxon>Alphaproteobacteria</taxon>
        <taxon>Sphingomonadales</taxon>
        <taxon>Erythrobacteraceae</taxon>
        <taxon>Alteripontixanthobacter</taxon>
    </lineage>
</organism>
<feature type="domain" description="CAAX prenyl protease 2/Lysostaphin resistance protein A-like" evidence="3">
    <location>
        <begin position="99"/>
        <end position="245"/>
    </location>
</feature>
<sequence>MDIQATSPDADALRDDTPQNRNAMAQAPQWPAFRRFVAEPFLPEQASGITRPAINATVRLFGIDIAFMAVLIGIAMLAMAAGFEAPVNVMDDMKITAGIVFAIVVFAPVVEELVFRSWLSGRRAHVFVPLVLGLAIGGGVGANLLGASLLIVIASAIGGLSIAVWLLIQFPSGGPMPWFRAGFRWIYYASAALFACVHLLNYEGSDPVLLLFVLPQFVAGLIFGFARVQYGLWSSIALHVVHNALFITIALLGEGAA</sequence>
<gene>
    <name evidence="4" type="ORF">HME9302_02121</name>
</gene>
<feature type="transmembrane region" description="Helical" evidence="2">
    <location>
        <begin position="95"/>
        <end position="114"/>
    </location>
</feature>
<evidence type="ECO:0000259" key="3">
    <source>
        <dbReference type="Pfam" id="PF02517"/>
    </source>
</evidence>
<feature type="region of interest" description="Disordered" evidence="1">
    <location>
        <begin position="1"/>
        <end position="21"/>
    </location>
</feature>
<evidence type="ECO:0000313" key="5">
    <source>
        <dbReference type="Proteomes" id="UP000253727"/>
    </source>
</evidence>
<feature type="transmembrane region" description="Helical" evidence="2">
    <location>
        <begin position="60"/>
        <end position="83"/>
    </location>
</feature>